<evidence type="ECO:0000256" key="1">
    <source>
        <dbReference type="ARBA" id="ARBA00004273"/>
    </source>
</evidence>
<proteinExistence type="inferred from homology"/>
<evidence type="ECO:0000313" key="8">
    <source>
        <dbReference type="EMBL" id="VFU40840.1"/>
    </source>
</evidence>
<dbReference type="GO" id="GO:0061617">
    <property type="term" value="C:MICOS complex"/>
    <property type="evidence" value="ECO:0007669"/>
    <property type="project" value="TreeGrafter"/>
</dbReference>
<dbReference type="Pfam" id="PF09731">
    <property type="entry name" value="Mitofilin"/>
    <property type="match status" value="1"/>
</dbReference>
<keyword evidence="6" id="KW-0496">Mitochondrion</keyword>
<evidence type="ECO:0000256" key="2">
    <source>
        <dbReference type="ARBA" id="ARBA00010877"/>
    </source>
</evidence>
<comment type="similarity">
    <text evidence="2">Belongs to the MICOS complex subunit Mic60 family.</text>
</comment>
<sequence>MRGNLRHYILIPPSGGGILAHALAHFKEVDPCGDDIESIISRVEGCLVEGKLAKAVDALQEGVQGNQIEEDS</sequence>
<dbReference type="PANTHER" id="PTHR15415:SF7">
    <property type="entry name" value="MICOS COMPLEX SUBUNIT MIC60"/>
    <property type="match status" value="1"/>
</dbReference>
<protein>
    <submittedName>
        <fullName evidence="8">Uncharacterized protein</fullName>
    </submittedName>
</protein>
<keyword evidence="4" id="KW-0999">Mitochondrion inner membrane</keyword>
<accession>A0A6N2LKV1</accession>
<comment type="subcellular location">
    <subcellularLocation>
        <location evidence="1">Mitochondrion inner membrane</location>
    </subcellularLocation>
</comment>
<dbReference type="AlphaFoldDB" id="A0A6N2LKV1"/>
<evidence type="ECO:0000256" key="5">
    <source>
        <dbReference type="ARBA" id="ARBA00022989"/>
    </source>
</evidence>
<evidence type="ECO:0000256" key="3">
    <source>
        <dbReference type="ARBA" id="ARBA00022692"/>
    </source>
</evidence>
<evidence type="ECO:0000256" key="6">
    <source>
        <dbReference type="ARBA" id="ARBA00023128"/>
    </source>
</evidence>
<dbReference type="EMBL" id="CAADRP010001552">
    <property type="protein sequence ID" value="VFU40840.1"/>
    <property type="molecule type" value="Genomic_DNA"/>
</dbReference>
<organism evidence="8">
    <name type="scientific">Salix viminalis</name>
    <name type="common">Common osier</name>
    <name type="synonym">Basket willow</name>
    <dbReference type="NCBI Taxonomy" id="40686"/>
    <lineage>
        <taxon>Eukaryota</taxon>
        <taxon>Viridiplantae</taxon>
        <taxon>Streptophyta</taxon>
        <taxon>Embryophyta</taxon>
        <taxon>Tracheophyta</taxon>
        <taxon>Spermatophyta</taxon>
        <taxon>Magnoliopsida</taxon>
        <taxon>eudicotyledons</taxon>
        <taxon>Gunneridae</taxon>
        <taxon>Pentapetalae</taxon>
        <taxon>rosids</taxon>
        <taxon>fabids</taxon>
        <taxon>Malpighiales</taxon>
        <taxon>Salicaceae</taxon>
        <taxon>Saliceae</taxon>
        <taxon>Salix</taxon>
    </lineage>
</organism>
<dbReference type="GO" id="GO:0042407">
    <property type="term" value="P:cristae formation"/>
    <property type="evidence" value="ECO:0007669"/>
    <property type="project" value="TreeGrafter"/>
</dbReference>
<dbReference type="PANTHER" id="PTHR15415">
    <property type="entry name" value="MITOFILIN"/>
    <property type="match status" value="1"/>
</dbReference>
<evidence type="ECO:0000256" key="4">
    <source>
        <dbReference type="ARBA" id="ARBA00022792"/>
    </source>
</evidence>
<name>A0A6N2LKV1_SALVM</name>
<keyword evidence="5" id="KW-1133">Transmembrane helix</keyword>
<keyword evidence="7" id="KW-0472">Membrane</keyword>
<keyword evidence="3" id="KW-0812">Transmembrane</keyword>
<gene>
    <name evidence="8" type="ORF">SVIM_LOCUS237430</name>
</gene>
<dbReference type="InterPro" id="IPR019133">
    <property type="entry name" value="MIC60"/>
</dbReference>
<reference evidence="8" key="1">
    <citation type="submission" date="2019-03" db="EMBL/GenBank/DDBJ databases">
        <authorList>
            <person name="Mank J."/>
            <person name="Almeida P."/>
        </authorList>
    </citation>
    <scope>NUCLEOTIDE SEQUENCE</scope>
    <source>
        <strain evidence="8">78183</strain>
    </source>
</reference>
<evidence type="ECO:0000256" key="7">
    <source>
        <dbReference type="ARBA" id="ARBA00023136"/>
    </source>
</evidence>